<evidence type="ECO:0000313" key="1">
    <source>
        <dbReference type="EMBL" id="MPC63287.1"/>
    </source>
</evidence>
<organism evidence="1 2">
    <name type="scientific">Portunus trituberculatus</name>
    <name type="common">Swimming crab</name>
    <name type="synonym">Neptunus trituberculatus</name>
    <dbReference type="NCBI Taxonomy" id="210409"/>
    <lineage>
        <taxon>Eukaryota</taxon>
        <taxon>Metazoa</taxon>
        <taxon>Ecdysozoa</taxon>
        <taxon>Arthropoda</taxon>
        <taxon>Crustacea</taxon>
        <taxon>Multicrustacea</taxon>
        <taxon>Malacostraca</taxon>
        <taxon>Eumalacostraca</taxon>
        <taxon>Eucarida</taxon>
        <taxon>Decapoda</taxon>
        <taxon>Pleocyemata</taxon>
        <taxon>Brachyura</taxon>
        <taxon>Eubrachyura</taxon>
        <taxon>Portunoidea</taxon>
        <taxon>Portunidae</taxon>
        <taxon>Portuninae</taxon>
        <taxon>Portunus</taxon>
    </lineage>
</organism>
<reference evidence="1 2" key="1">
    <citation type="submission" date="2019-05" db="EMBL/GenBank/DDBJ databases">
        <title>Another draft genome of Portunus trituberculatus and its Hox gene families provides insights of decapod evolution.</title>
        <authorList>
            <person name="Jeong J.-H."/>
            <person name="Song I."/>
            <person name="Kim S."/>
            <person name="Choi T."/>
            <person name="Kim D."/>
            <person name="Ryu S."/>
            <person name="Kim W."/>
        </authorList>
    </citation>
    <scope>NUCLEOTIDE SEQUENCE [LARGE SCALE GENOMIC DNA]</scope>
    <source>
        <tissue evidence="1">Muscle</tissue>
    </source>
</reference>
<comment type="caution">
    <text evidence="1">The sequence shown here is derived from an EMBL/GenBank/DDBJ whole genome shotgun (WGS) entry which is preliminary data.</text>
</comment>
<dbReference type="EMBL" id="VSRR010020620">
    <property type="protein sequence ID" value="MPC63287.1"/>
    <property type="molecule type" value="Genomic_DNA"/>
</dbReference>
<sequence length="81" mass="9105">MLERKGGVACTCPSHVPLLTWCQGLVVVPVRRQRPWVFPRGIRSHGVASTVSRPSCYATGRRPLHPFVTEEDVLYVSPRSY</sequence>
<proteinExistence type="predicted"/>
<dbReference type="AlphaFoldDB" id="A0A5B7H1Q9"/>
<evidence type="ECO:0000313" key="2">
    <source>
        <dbReference type="Proteomes" id="UP000324222"/>
    </source>
</evidence>
<dbReference type="Proteomes" id="UP000324222">
    <property type="component" value="Unassembled WGS sequence"/>
</dbReference>
<accession>A0A5B7H1Q9</accession>
<keyword evidence="2" id="KW-1185">Reference proteome</keyword>
<protein>
    <submittedName>
        <fullName evidence="1">Uncharacterized protein</fullName>
    </submittedName>
</protein>
<gene>
    <name evidence="1" type="ORF">E2C01_057383</name>
</gene>
<name>A0A5B7H1Q9_PORTR</name>